<accession>A0A0E9M2H6</accession>
<organism evidence="1 2">
    <name type="scientific">Geofilum rubicundum JCM 15548</name>
    <dbReference type="NCBI Taxonomy" id="1236989"/>
    <lineage>
        <taxon>Bacteria</taxon>
        <taxon>Pseudomonadati</taxon>
        <taxon>Bacteroidota</taxon>
        <taxon>Bacteroidia</taxon>
        <taxon>Marinilabiliales</taxon>
        <taxon>Marinilabiliaceae</taxon>
        <taxon>Geofilum</taxon>
    </lineage>
</organism>
<proteinExistence type="predicted"/>
<keyword evidence="2" id="KW-1185">Reference proteome</keyword>
<evidence type="ECO:0000313" key="2">
    <source>
        <dbReference type="Proteomes" id="UP000032900"/>
    </source>
</evidence>
<sequence length="75" mass="9045">MFKAIQKLNPEILHPKQIRASVITYWQKNHNLRQVQYMSGPKYVSSTERYQLNNLDNLQKKLEKLHPLNANKYEY</sequence>
<gene>
    <name evidence="1" type="ORF">JCM15548_14357</name>
</gene>
<protein>
    <submittedName>
        <fullName evidence="1">Uncharacterized protein</fullName>
    </submittedName>
</protein>
<dbReference type="STRING" id="1236989.JCM15548_14357"/>
<dbReference type="Proteomes" id="UP000032900">
    <property type="component" value="Unassembled WGS sequence"/>
</dbReference>
<evidence type="ECO:0000313" key="1">
    <source>
        <dbReference type="EMBL" id="GAO31942.1"/>
    </source>
</evidence>
<comment type="caution">
    <text evidence="1">The sequence shown here is derived from an EMBL/GenBank/DDBJ whole genome shotgun (WGS) entry which is preliminary data.</text>
</comment>
<reference evidence="1 2" key="1">
    <citation type="journal article" date="2015" name="Microbes Environ.">
        <title>Distribution and evolution of nitrogen fixation genes in the phylum bacteroidetes.</title>
        <authorList>
            <person name="Inoue J."/>
            <person name="Oshima K."/>
            <person name="Suda W."/>
            <person name="Sakamoto M."/>
            <person name="Iino T."/>
            <person name="Noda S."/>
            <person name="Hongoh Y."/>
            <person name="Hattori M."/>
            <person name="Ohkuma M."/>
        </authorList>
    </citation>
    <scope>NUCLEOTIDE SEQUENCE [LARGE SCALE GENOMIC DNA]</scope>
    <source>
        <strain evidence="1">JCM 15548</strain>
    </source>
</reference>
<dbReference type="EMBL" id="BAZW01000071">
    <property type="protein sequence ID" value="GAO31942.1"/>
    <property type="molecule type" value="Genomic_DNA"/>
</dbReference>
<name>A0A0E9M2H6_9BACT</name>
<dbReference type="AlphaFoldDB" id="A0A0E9M2H6"/>